<dbReference type="CTD" id="68917689"/>
<gene>
    <name evidence="2" type="ORF">CBG26208</name>
    <name evidence="2" type="ORF">CBG_26208</name>
</gene>
<dbReference type="InParanoid" id="B6ILV3"/>
<dbReference type="AlphaFoldDB" id="B6ILV3"/>
<dbReference type="GeneID" id="68917689"/>
<reference evidence="2 3" key="2">
    <citation type="journal article" date="2011" name="PLoS Genet.">
        <title>Caenorhabditis briggsae recombinant inbred line genotypes reveal inter-strain incompatibility and the evolution of recombination.</title>
        <authorList>
            <person name="Ross J.A."/>
            <person name="Koboldt D.C."/>
            <person name="Staisch J.E."/>
            <person name="Chamberlin H.M."/>
            <person name="Gupta B.P."/>
            <person name="Miller R.D."/>
            <person name="Baird S.E."/>
            <person name="Haag E.S."/>
        </authorList>
    </citation>
    <scope>NUCLEOTIDE SEQUENCE [LARGE SCALE GENOMIC DNA]</scope>
    <source>
        <strain evidence="2 3">AF16</strain>
    </source>
</reference>
<dbReference type="Proteomes" id="UP000008549">
    <property type="component" value="Unassembled WGS sequence"/>
</dbReference>
<reference evidence="2 3" key="1">
    <citation type="journal article" date="2003" name="PLoS Biol.">
        <title>The genome sequence of Caenorhabditis briggsae: a platform for comparative genomics.</title>
        <authorList>
            <person name="Stein L.D."/>
            <person name="Bao Z."/>
            <person name="Blasiar D."/>
            <person name="Blumenthal T."/>
            <person name="Brent M.R."/>
            <person name="Chen N."/>
            <person name="Chinwalla A."/>
            <person name="Clarke L."/>
            <person name="Clee C."/>
            <person name="Coghlan A."/>
            <person name="Coulson A."/>
            <person name="D'Eustachio P."/>
            <person name="Fitch D.H."/>
            <person name="Fulton L.A."/>
            <person name="Fulton R.E."/>
            <person name="Griffiths-Jones S."/>
            <person name="Harris T.W."/>
            <person name="Hillier L.W."/>
            <person name="Kamath R."/>
            <person name="Kuwabara P.E."/>
            <person name="Mardis E.R."/>
            <person name="Marra M.A."/>
            <person name="Miner T.L."/>
            <person name="Minx P."/>
            <person name="Mullikin J.C."/>
            <person name="Plumb R.W."/>
            <person name="Rogers J."/>
            <person name="Schein J.E."/>
            <person name="Sohrmann M."/>
            <person name="Spieth J."/>
            <person name="Stajich J.E."/>
            <person name="Wei C."/>
            <person name="Willey D."/>
            <person name="Wilson R.K."/>
            <person name="Durbin R."/>
            <person name="Waterston R.H."/>
        </authorList>
    </citation>
    <scope>NUCLEOTIDE SEQUENCE [LARGE SCALE GENOMIC DNA]</scope>
    <source>
        <strain evidence="2 3">AF16</strain>
    </source>
</reference>
<accession>B6ILV3</accession>
<dbReference type="EMBL" id="HE601136">
    <property type="protein sequence ID" value="CAS00883.1"/>
    <property type="molecule type" value="Genomic_DNA"/>
</dbReference>
<dbReference type="KEGG" id="cbr:CBG_26208"/>
<evidence type="ECO:0000313" key="3">
    <source>
        <dbReference type="Proteomes" id="UP000008549"/>
    </source>
</evidence>
<name>B6ILV3_CAEBR</name>
<proteinExistence type="predicted"/>
<keyword evidence="1" id="KW-1133">Transmembrane helix</keyword>
<dbReference type="RefSeq" id="XP_045100441.1">
    <property type="nucleotide sequence ID" value="XM_045242944.1"/>
</dbReference>
<organism evidence="2 3">
    <name type="scientific">Caenorhabditis briggsae</name>
    <dbReference type="NCBI Taxonomy" id="6238"/>
    <lineage>
        <taxon>Eukaryota</taxon>
        <taxon>Metazoa</taxon>
        <taxon>Ecdysozoa</taxon>
        <taxon>Nematoda</taxon>
        <taxon>Chromadorea</taxon>
        <taxon>Rhabditida</taxon>
        <taxon>Rhabditina</taxon>
        <taxon>Rhabditomorpha</taxon>
        <taxon>Rhabditoidea</taxon>
        <taxon>Rhabditidae</taxon>
        <taxon>Peloderinae</taxon>
        <taxon>Caenorhabditis</taxon>
    </lineage>
</organism>
<keyword evidence="1" id="KW-0812">Transmembrane</keyword>
<sequence>MSDVFDQIEIISLDDVDSGYGRSISNNDDDLEAEIDDLEVEPWDPTIYEEAFAEIHLHLRKTISRLPFISKFVISTKFFTIHFTFVPFIIFESLILAFYLLNKLSA</sequence>
<feature type="transmembrane region" description="Helical" evidence="1">
    <location>
        <begin position="78"/>
        <end position="101"/>
    </location>
</feature>
<protein>
    <submittedName>
        <fullName evidence="2">Protein CBG26208</fullName>
    </submittedName>
</protein>
<keyword evidence="1" id="KW-0472">Membrane</keyword>
<dbReference type="HOGENOM" id="CLU_2225546_0_0_1"/>
<evidence type="ECO:0000256" key="1">
    <source>
        <dbReference type="SAM" id="Phobius"/>
    </source>
</evidence>
<evidence type="ECO:0000313" key="2">
    <source>
        <dbReference type="EMBL" id="CAS00883.1"/>
    </source>
</evidence>
<keyword evidence="3" id="KW-1185">Reference proteome</keyword>